<evidence type="ECO:0000256" key="13">
    <source>
        <dbReference type="ARBA" id="ARBA00022840"/>
    </source>
</evidence>
<dbReference type="EMBL" id="JAFNEN010000143">
    <property type="protein sequence ID" value="KAG8192209.1"/>
    <property type="molecule type" value="Genomic_DNA"/>
</dbReference>
<evidence type="ECO:0000256" key="16">
    <source>
        <dbReference type="ARBA" id="ARBA00048679"/>
    </source>
</evidence>
<proteinExistence type="inferred from homology"/>
<dbReference type="GO" id="GO:0005634">
    <property type="term" value="C:nucleus"/>
    <property type="evidence" value="ECO:0007669"/>
    <property type="project" value="TreeGrafter"/>
</dbReference>
<name>A0AAV6V678_9ARAC</name>
<keyword evidence="9" id="KW-0808">Transferase</keyword>
<keyword evidence="12" id="KW-0418">Kinase</keyword>
<feature type="region of interest" description="Disordered" evidence="21">
    <location>
        <begin position="412"/>
        <end position="441"/>
    </location>
</feature>
<keyword evidence="7" id="KW-0723">Serine/threonine-protein kinase</keyword>
<evidence type="ECO:0000256" key="9">
    <source>
        <dbReference type="ARBA" id="ARBA00022679"/>
    </source>
</evidence>
<comment type="subcellular location">
    <subcellularLocation>
        <location evidence="2">Cytoplasm</location>
    </subcellularLocation>
</comment>
<dbReference type="FunFam" id="3.30.200.20:FF:000052">
    <property type="entry name" value="Serine/threonine-protein kinase RIO2"/>
    <property type="match status" value="1"/>
</dbReference>
<dbReference type="PANTHER" id="PTHR45852:SF1">
    <property type="entry name" value="SERINE_THREONINE-PROTEIN KINASE RIO2"/>
    <property type="match status" value="1"/>
</dbReference>
<dbReference type="SUPFAM" id="SSF46785">
    <property type="entry name" value="Winged helix' DNA-binding domain"/>
    <property type="match status" value="1"/>
</dbReference>
<evidence type="ECO:0000256" key="20">
    <source>
        <dbReference type="ARBA" id="ARBA00076005"/>
    </source>
</evidence>
<keyword evidence="5" id="KW-0963">Cytoplasm</keyword>
<keyword evidence="6" id="KW-0690">Ribosome biogenesis</keyword>
<dbReference type="FunFam" id="1.10.10.10:FF:000053">
    <property type="entry name" value="Serine/threonine-protein kinase RIO2"/>
    <property type="match status" value="1"/>
</dbReference>
<evidence type="ECO:0000256" key="15">
    <source>
        <dbReference type="ARBA" id="ARBA00047899"/>
    </source>
</evidence>
<comment type="catalytic activity">
    <reaction evidence="16">
        <text>L-seryl-[protein] + ATP = O-phospho-L-seryl-[protein] + ADP + H(+)</text>
        <dbReference type="Rhea" id="RHEA:17989"/>
        <dbReference type="Rhea" id="RHEA-COMP:9863"/>
        <dbReference type="Rhea" id="RHEA-COMP:11604"/>
        <dbReference type="ChEBI" id="CHEBI:15378"/>
        <dbReference type="ChEBI" id="CHEBI:29999"/>
        <dbReference type="ChEBI" id="CHEBI:30616"/>
        <dbReference type="ChEBI" id="CHEBI:83421"/>
        <dbReference type="ChEBI" id="CHEBI:456216"/>
        <dbReference type="EC" id="2.7.11.1"/>
    </reaction>
</comment>
<feature type="region of interest" description="Disordered" evidence="21">
    <location>
        <begin position="322"/>
        <end position="358"/>
    </location>
</feature>
<dbReference type="InterPro" id="IPR015285">
    <property type="entry name" value="RIO2_wHTH_N"/>
</dbReference>
<dbReference type="Proteomes" id="UP000827092">
    <property type="component" value="Unassembled WGS sequence"/>
</dbReference>
<accession>A0AAV6V678</accession>
<dbReference type="InterPro" id="IPR030484">
    <property type="entry name" value="Rio2"/>
</dbReference>
<dbReference type="AlphaFoldDB" id="A0AAV6V678"/>
<dbReference type="EC" id="2.7.11.1" evidence="4"/>
<dbReference type="PROSITE" id="PS01245">
    <property type="entry name" value="RIO1"/>
    <property type="match status" value="1"/>
</dbReference>
<dbReference type="Gene3D" id="3.30.200.20">
    <property type="entry name" value="Phosphorylase Kinase, domain 1"/>
    <property type="match status" value="1"/>
</dbReference>
<keyword evidence="11" id="KW-0547">Nucleotide-binding</keyword>
<evidence type="ECO:0000313" key="23">
    <source>
        <dbReference type="EMBL" id="KAG8192209.1"/>
    </source>
</evidence>
<dbReference type="GO" id="GO:0030688">
    <property type="term" value="C:preribosome, small subunit precursor"/>
    <property type="evidence" value="ECO:0007669"/>
    <property type="project" value="TreeGrafter"/>
</dbReference>
<keyword evidence="8" id="KW-0597">Phosphoprotein</keyword>
<evidence type="ECO:0000256" key="21">
    <source>
        <dbReference type="SAM" id="MobiDB-lite"/>
    </source>
</evidence>
<dbReference type="GO" id="GO:0030490">
    <property type="term" value="P:maturation of SSU-rRNA"/>
    <property type="evidence" value="ECO:0007669"/>
    <property type="project" value="TreeGrafter"/>
</dbReference>
<dbReference type="InterPro" id="IPR036390">
    <property type="entry name" value="WH_DNA-bd_sf"/>
</dbReference>
<dbReference type="GO" id="GO:0004674">
    <property type="term" value="F:protein serine/threonine kinase activity"/>
    <property type="evidence" value="ECO:0007669"/>
    <property type="project" value="UniProtKB-KW"/>
</dbReference>
<keyword evidence="13" id="KW-0067">ATP-binding</keyword>
<dbReference type="InterPro" id="IPR018934">
    <property type="entry name" value="RIO_dom"/>
</dbReference>
<evidence type="ECO:0000259" key="22">
    <source>
        <dbReference type="SMART" id="SM00090"/>
    </source>
</evidence>
<comment type="catalytic activity">
    <reaction evidence="15">
        <text>L-threonyl-[protein] + ATP = O-phospho-L-threonyl-[protein] + ADP + H(+)</text>
        <dbReference type="Rhea" id="RHEA:46608"/>
        <dbReference type="Rhea" id="RHEA-COMP:11060"/>
        <dbReference type="Rhea" id="RHEA-COMP:11605"/>
        <dbReference type="ChEBI" id="CHEBI:15378"/>
        <dbReference type="ChEBI" id="CHEBI:30013"/>
        <dbReference type="ChEBI" id="CHEBI:30616"/>
        <dbReference type="ChEBI" id="CHEBI:61977"/>
        <dbReference type="ChEBI" id="CHEBI:456216"/>
        <dbReference type="EC" id="2.7.11.1"/>
    </reaction>
</comment>
<comment type="similarity">
    <text evidence="3">Belongs to the protein kinase superfamily. RIO-type Ser/Thr kinase family.</text>
</comment>
<evidence type="ECO:0000256" key="11">
    <source>
        <dbReference type="ARBA" id="ARBA00022741"/>
    </source>
</evidence>
<evidence type="ECO:0000256" key="3">
    <source>
        <dbReference type="ARBA" id="ARBA00009196"/>
    </source>
</evidence>
<organism evidence="23 24">
    <name type="scientific">Oedothorax gibbosus</name>
    <dbReference type="NCBI Taxonomy" id="931172"/>
    <lineage>
        <taxon>Eukaryota</taxon>
        <taxon>Metazoa</taxon>
        <taxon>Ecdysozoa</taxon>
        <taxon>Arthropoda</taxon>
        <taxon>Chelicerata</taxon>
        <taxon>Arachnida</taxon>
        <taxon>Araneae</taxon>
        <taxon>Araneomorphae</taxon>
        <taxon>Entelegynae</taxon>
        <taxon>Araneoidea</taxon>
        <taxon>Linyphiidae</taxon>
        <taxon>Erigoninae</taxon>
        <taxon>Oedothorax</taxon>
    </lineage>
</organism>
<evidence type="ECO:0000256" key="1">
    <source>
        <dbReference type="ARBA" id="ARBA00001946"/>
    </source>
</evidence>
<evidence type="ECO:0000256" key="6">
    <source>
        <dbReference type="ARBA" id="ARBA00022517"/>
    </source>
</evidence>
<sequence>MGRLNVAPLRYLSREDFRALSAIEMGMKNHEVVPGNLISSIANLRNGGCHKKLMNLTKHRLAVKERGKKYDGFRLSNSGYDYLALRALASRDVIASMGNQVGTGKESDIYLVSDNEGKEMVLKIHRLGRTSFRKIKEKRDYHDKRTTASWIYLSRIAAVKEFAFMQALHDRGFPVPKPIDFSRHCVVMEAIKGFPLCQVHAIQNVPALYEELMELLVNLANHGLIHGDFNEFNLILGDDDHITLIDFPQMVSTSHPNAEWYFDRDVTCIRDFFKKRFNYESELYPTFQEISREDTLDLTTCASGYSKEIQEDLEEALQMMTLEEEPEEEENEEDKEDARDNDQTNTEKDQPSCPEARNTSDLLQRYLDDSVGALDHTETFIEPENENLLIEYESIIPESPQKECQVDNDDIESQANTNRTTTRKSKAYSTRSMSTIPPEDVKARVRKEQFKQRQKIERKRMLVKGEASAVNRKRKENQDEIKDFAFFGNW</sequence>
<dbReference type="GO" id="GO:0005524">
    <property type="term" value="F:ATP binding"/>
    <property type="evidence" value="ECO:0007669"/>
    <property type="project" value="UniProtKB-KW"/>
</dbReference>
<gene>
    <name evidence="23" type="ORF">JTE90_009969</name>
</gene>
<dbReference type="GO" id="GO:0005829">
    <property type="term" value="C:cytosol"/>
    <property type="evidence" value="ECO:0007669"/>
    <property type="project" value="TreeGrafter"/>
</dbReference>
<dbReference type="SUPFAM" id="SSF56112">
    <property type="entry name" value="Protein kinase-like (PK-like)"/>
    <property type="match status" value="1"/>
</dbReference>
<evidence type="ECO:0000256" key="14">
    <source>
        <dbReference type="ARBA" id="ARBA00022842"/>
    </source>
</evidence>
<evidence type="ECO:0000256" key="7">
    <source>
        <dbReference type="ARBA" id="ARBA00022527"/>
    </source>
</evidence>
<evidence type="ECO:0000256" key="17">
    <source>
        <dbReference type="ARBA" id="ARBA00064676"/>
    </source>
</evidence>
<dbReference type="Gene3D" id="1.10.10.10">
    <property type="entry name" value="Winged helix-like DNA-binding domain superfamily/Winged helix DNA-binding domain"/>
    <property type="match status" value="1"/>
</dbReference>
<feature type="compositionally biased region" description="Basic and acidic residues" evidence="21">
    <location>
        <begin position="336"/>
        <end position="350"/>
    </location>
</feature>
<comment type="subunit">
    <text evidence="17">Associated with late 40S pre-ribosomal particles. Interacts with PLK1 (via its N-terminus).</text>
</comment>
<feature type="compositionally biased region" description="Acidic residues" evidence="21">
    <location>
        <begin position="322"/>
        <end position="335"/>
    </location>
</feature>
<dbReference type="SMART" id="SM00090">
    <property type="entry name" value="RIO"/>
    <property type="match status" value="1"/>
</dbReference>
<dbReference type="CDD" id="cd05144">
    <property type="entry name" value="RIO2_C"/>
    <property type="match status" value="1"/>
</dbReference>
<evidence type="ECO:0000256" key="18">
    <source>
        <dbReference type="ARBA" id="ARBA00068353"/>
    </source>
</evidence>
<comment type="cofactor">
    <cofactor evidence="1">
        <name>Mg(2+)</name>
        <dbReference type="ChEBI" id="CHEBI:18420"/>
    </cofactor>
</comment>
<dbReference type="Pfam" id="PF09202">
    <property type="entry name" value="Rio2_N"/>
    <property type="match status" value="1"/>
</dbReference>
<evidence type="ECO:0000256" key="19">
    <source>
        <dbReference type="ARBA" id="ARBA00068837"/>
    </source>
</evidence>
<dbReference type="Gene3D" id="1.10.510.10">
    <property type="entry name" value="Transferase(Phosphotransferase) domain 1"/>
    <property type="match status" value="1"/>
</dbReference>
<feature type="domain" description="RIO kinase" evidence="22">
    <location>
        <begin position="66"/>
        <end position="292"/>
    </location>
</feature>
<reference evidence="23 24" key="1">
    <citation type="journal article" date="2022" name="Nat. Ecol. Evol.">
        <title>A masculinizing supergene underlies an exaggerated male reproductive morph in a spider.</title>
        <authorList>
            <person name="Hendrickx F."/>
            <person name="De Corte Z."/>
            <person name="Sonet G."/>
            <person name="Van Belleghem S.M."/>
            <person name="Kostlbacher S."/>
            <person name="Vangestel C."/>
        </authorList>
    </citation>
    <scope>NUCLEOTIDE SEQUENCE [LARGE SCALE GENOMIC DNA]</scope>
    <source>
        <strain evidence="23">W744_W776</strain>
    </source>
</reference>
<dbReference type="InterPro" id="IPR036388">
    <property type="entry name" value="WH-like_DNA-bd_sf"/>
</dbReference>
<keyword evidence="10" id="KW-0479">Metal-binding</keyword>
<evidence type="ECO:0000256" key="10">
    <source>
        <dbReference type="ARBA" id="ARBA00022723"/>
    </source>
</evidence>
<evidence type="ECO:0000313" key="24">
    <source>
        <dbReference type="Proteomes" id="UP000827092"/>
    </source>
</evidence>
<evidence type="ECO:0000256" key="8">
    <source>
        <dbReference type="ARBA" id="ARBA00022553"/>
    </source>
</evidence>
<protein>
    <recommendedName>
        <fullName evidence="18">Serine/threonine-protein kinase RIO2</fullName>
        <ecNumber evidence="4">2.7.11.1</ecNumber>
    </recommendedName>
    <alternativeName>
        <fullName evidence="20">RIO kinase 2</fullName>
    </alternativeName>
    <alternativeName>
        <fullName evidence="19">Serine/threonine-protein kinase rio2</fullName>
    </alternativeName>
</protein>
<dbReference type="InterPro" id="IPR018935">
    <property type="entry name" value="RIO_kinase_CS"/>
</dbReference>
<evidence type="ECO:0000256" key="4">
    <source>
        <dbReference type="ARBA" id="ARBA00012513"/>
    </source>
</evidence>
<dbReference type="Pfam" id="PF01163">
    <property type="entry name" value="RIO1"/>
    <property type="match status" value="1"/>
</dbReference>
<evidence type="ECO:0000256" key="12">
    <source>
        <dbReference type="ARBA" id="ARBA00022777"/>
    </source>
</evidence>
<dbReference type="PANTHER" id="PTHR45852">
    <property type="entry name" value="SER/THR-PROTEIN KINASE RIO2"/>
    <property type="match status" value="1"/>
</dbReference>
<dbReference type="GO" id="GO:0046872">
    <property type="term" value="F:metal ion binding"/>
    <property type="evidence" value="ECO:0007669"/>
    <property type="project" value="UniProtKB-KW"/>
</dbReference>
<keyword evidence="24" id="KW-1185">Reference proteome</keyword>
<evidence type="ECO:0000256" key="2">
    <source>
        <dbReference type="ARBA" id="ARBA00004496"/>
    </source>
</evidence>
<dbReference type="FunFam" id="1.10.510.10:FF:000307">
    <property type="entry name" value="Serine/threonine-protein kinase RIO2"/>
    <property type="match status" value="1"/>
</dbReference>
<comment type="caution">
    <text evidence="23">The sequence shown here is derived from an EMBL/GenBank/DDBJ whole genome shotgun (WGS) entry which is preliminary data.</text>
</comment>
<dbReference type="InterPro" id="IPR011009">
    <property type="entry name" value="Kinase-like_dom_sf"/>
</dbReference>
<keyword evidence="14" id="KW-0460">Magnesium</keyword>
<evidence type="ECO:0000256" key="5">
    <source>
        <dbReference type="ARBA" id="ARBA00022490"/>
    </source>
</evidence>
<dbReference type="InterPro" id="IPR000687">
    <property type="entry name" value="RIO_kinase"/>
</dbReference>